<dbReference type="HOGENOM" id="CLU_030130_4_0_0"/>
<keyword evidence="1" id="KW-0378">Hydrolase</keyword>
<accession>B1ZX86</accession>
<dbReference type="eggNOG" id="COG0388">
    <property type="taxonomic scope" value="Bacteria"/>
</dbReference>
<dbReference type="KEGG" id="ote:Oter_2857"/>
<dbReference type="Gene3D" id="3.60.110.10">
    <property type="entry name" value="Carbon-nitrogen hydrolase"/>
    <property type="match status" value="1"/>
</dbReference>
<dbReference type="InterPro" id="IPR050345">
    <property type="entry name" value="Aliph_Amidase/BUP"/>
</dbReference>
<dbReference type="Pfam" id="PF00795">
    <property type="entry name" value="CN_hydrolase"/>
    <property type="match status" value="1"/>
</dbReference>
<evidence type="ECO:0000313" key="4">
    <source>
        <dbReference type="Proteomes" id="UP000007013"/>
    </source>
</evidence>
<name>B1ZX86_OPITP</name>
<dbReference type="PANTHER" id="PTHR43674">
    <property type="entry name" value="NITRILASE C965.09-RELATED"/>
    <property type="match status" value="1"/>
</dbReference>
<keyword evidence="4" id="KW-1185">Reference proteome</keyword>
<dbReference type="InterPro" id="IPR036526">
    <property type="entry name" value="C-N_Hydrolase_sf"/>
</dbReference>
<evidence type="ECO:0000259" key="2">
    <source>
        <dbReference type="PROSITE" id="PS50263"/>
    </source>
</evidence>
<dbReference type="GO" id="GO:0016746">
    <property type="term" value="F:acyltransferase activity"/>
    <property type="evidence" value="ECO:0007669"/>
    <property type="project" value="UniProtKB-KW"/>
</dbReference>
<gene>
    <name evidence="3" type="ordered locus">Oter_2857</name>
</gene>
<feature type="domain" description="CN hydrolase" evidence="2">
    <location>
        <begin position="4"/>
        <end position="262"/>
    </location>
</feature>
<proteinExistence type="predicted"/>
<dbReference type="InterPro" id="IPR003010">
    <property type="entry name" value="C-N_Hydrolase"/>
</dbReference>
<dbReference type="STRING" id="452637.Oter_2857"/>
<dbReference type="GO" id="GO:0033388">
    <property type="term" value="P:putrescine biosynthetic process from arginine"/>
    <property type="evidence" value="ECO:0007669"/>
    <property type="project" value="TreeGrafter"/>
</dbReference>
<dbReference type="RefSeq" id="WP_012375673.1">
    <property type="nucleotide sequence ID" value="NC_010571.1"/>
</dbReference>
<dbReference type="CDD" id="cd07573">
    <property type="entry name" value="CPA"/>
    <property type="match status" value="1"/>
</dbReference>
<organism evidence="3 4">
    <name type="scientific">Opitutus terrae (strain DSM 11246 / JCM 15787 / PB90-1)</name>
    <dbReference type="NCBI Taxonomy" id="452637"/>
    <lineage>
        <taxon>Bacteria</taxon>
        <taxon>Pseudomonadati</taxon>
        <taxon>Verrucomicrobiota</taxon>
        <taxon>Opitutia</taxon>
        <taxon>Opitutales</taxon>
        <taxon>Opitutaceae</taxon>
        <taxon>Opitutus</taxon>
    </lineage>
</organism>
<dbReference type="AlphaFoldDB" id="B1ZX86"/>
<dbReference type="FunFam" id="3.60.110.10:FF:000010">
    <property type="entry name" value="Carbon-nitrogen hydrolase"/>
    <property type="match status" value="1"/>
</dbReference>
<dbReference type="SUPFAM" id="SSF56317">
    <property type="entry name" value="Carbon-nitrogen hydrolase"/>
    <property type="match status" value="1"/>
</dbReference>
<keyword evidence="3" id="KW-0808">Transferase</keyword>
<dbReference type="OrthoDB" id="9811121at2"/>
<dbReference type="PANTHER" id="PTHR43674:SF2">
    <property type="entry name" value="BETA-UREIDOPROPIONASE"/>
    <property type="match status" value="1"/>
</dbReference>
<evidence type="ECO:0000313" key="3">
    <source>
        <dbReference type="EMBL" id="ACB76138.1"/>
    </source>
</evidence>
<reference evidence="3 4" key="1">
    <citation type="journal article" date="2011" name="J. Bacteriol.">
        <title>Genome sequence of the verrucomicrobium Opitutus terrae PB90-1, an abundant inhabitant of rice paddy soil ecosystems.</title>
        <authorList>
            <person name="van Passel M.W."/>
            <person name="Kant R."/>
            <person name="Palva A."/>
            <person name="Copeland A."/>
            <person name="Lucas S."/>
            <person name="Lapidus A."/>
            <person name="Glavina del Rio T."/>
            <person name="Pitluck S."/>
            <person name="Goltsman E."/>
            <person name="Clum A."/>
            <person name="Sun H."/>
            <person name="Schmutz J."/>
            <person name="Larimer F.W."/>
            <person name="Land M.L."/>
            <person name="Hauser L."/>
            <person name="Kyrpides N."/>
            <person name="Mikhailova N."/>
            <person name="Richardson P.P."/>
            <person name="Janssen P.H."/>
            <person name="de Vos W.M."/>
            <person name="Smidt H."/>
        </authorList>
    </citation>
    <scope>NUCLEOTIDE SEQUENCE [LARGE SCALE GENOMIC DNA]</scope>
    <source>
        <strain evidence="4">DSM 11246 / JCM 15787 / PB90-1</strain>
    </source>
</reference>
<dbReference type="Proteomes" id="UP000007013">
    <property type="component" value="Chromosome"/>
</dbReference>
<keyword evidence="3" id="KW-0449">Lipoprotein</keyword>
<keyword evidence="3" id="KW-0012">Acyltransferase</keyword>
<dbReference type="EMBL" id="CP001032">
    <property type="protein sequence ID" value="ACB76138.1"/>
    <property type="molecule type" value="Genomic_DNA"/>
</dbReference>
<sequence>MSTVTLGLLQHACSPDPAANLKKCLALAEEAARRGANIICTPELFRSQYFCQSEDHANFQLAEPIPGPSTAAFQELAKKHGVVIVASLFEKRAAGLYHNTAAIIDADGALLGVYRKMHIPDDPLYYEKFYFTPGDTGFRAWDTKFGRVGVLICWDQWYPEAARLTAMQGAEILFYPTAIGWHPKEKADYGADQHGAWETIQRGHAVANGCFVAAVNRIGLERPVGGDGIEFWGQSFVAGTSGQILAKAPVEREEVLIVPVDLGKVDVTRTHWPFLRDRRIDAYENLTKRFID</sequence>
<dbReference type="PROSITE" id="PS50263">
    <property type="entry name" value="CN_HYDROLASE"/>
    <property type="match status" value="1"/>
</dbReference>
<dbReference type="GO" id="GO:0050126">
    <property type="term" value="F:N-carbamoylputrescine amidase activity"/>
    <property type="evidence" value="ECO:0007669"/>
    <property type="project" value="TreeGrafter"/>
</dbReference>
<protein>
    <submittedName>
        <fullName evidence="3">Nitrilase/cyanide hydratase and apolipoprotein N-acyltransferase</fullName>
    </submittedName>
</protein>
<evidence type="ECO:0000256" key="1">
    <source>
        <dbReference type="ARBA" id="ARBA00022801"/>
    </source>
</evidence>